<protein>
    <recommendedName>
        <fullName evidence="9">Histidinol-phosphate aminotransferase</fullName>
        <ecNumber evidence="9">2.6.1.9</ecNumber>
    </recommendedName>
    <alternativeName>
        <fullName evidence="9">Imidazole acetol-phosphate transaminase</fullName>
    </alternativeName>
</protein>
<dbReference type="PROSITE" id="PS00599">
    <property type="entry name" value="AA_TRANSFER_CLASS_2"/>
    <property type="match status" value="1"/>
</dbReference>
<evidence type="ECO:0000256" key="6">
    <source>
        <dbReference type="ARBA" id="ARBA00022679"/>
    </source>
</evidence>
<evidence type="ECO:0000256" key="5">
    <source>
        <dbReference type="ARBA" id="ARBA00022576"/>
    </source>
</evidence>
<dbReference type="Pfam" id="PF00155">
    <property type="entry name" value="Aminotran_1_2"/>
    <property type="match status" value="1"/>
</dbReference>
<organism evidence="11 12">
    <name type="scientific">Marinobacterium rhizophilum</name>
    <dbReference type="NCBI Taxonomy" id="420402"/>
    <lineage>
        <taxon>Bacteria</taxon>
        <taxon>Pseudomonadati</taxon>
        <taxon>Pseudomonadota</taxon>
        <taxon>Gammaproteobacteria</taxon>
        <taxon>Oceanospirillales</taxon>
        <taxon>Oceanospirillaceae</taxon>
        <taxon>Marinobacterium</taxon>
    </lineage>
</organism>
<accession>A0ABY5HNW7</accession>
<evidence type="ECO:0000256" key="8">
    <source>
        <dbReference type="ARBA" id="ARBA00047481"/>
    </source>
</evidence>
<dbReference type="CDD" id="cd00609">
    <property type="entry name" value="AAT_like"/>
    <property type="match status" value="1"/>
</dbReference>
<keyword evidence="9" id="KW-0368">Histidine biosynthesis</keyword>
<dbReference type="GO" id="GO:0004400">
    <property type="term" value="F:histidinol-phosphate transaminase activity"/>
    <property type="evidence" value="ECO:0007669"/>
    <property type="project" value="UniProtKB-EC"/>
</dbReference>
<evidence type="ECO:0000256" key="2">
    <source>
        <dbReference type="ARBA" id="ARBA00005011"/>
    </source>
</evidence>
<evidence type="ECO:0000259" key="10">
    <source>
        <dbReference type="Pfam" id="PF00155"/>
    </source>
</evidence>
<comment type="cofactor">
    <cofactor evidence="1 9">
        <name>pyridoxal 5'-phosphate</name>
        <dbReference type="ChEBI" id="CHEBI:597326"/>
    </cofactor>
</comment>
<dbReference type="InterPro" id="IPR015422">
    <property type="entry name" value="PyrdxlP-dep_Trfase_small"/>
</dbReference>
<dbReference type="PANTHER" id="PTHR43643:SF3">
    <property type="entry name" value="HISTIDINOL-PHOSPHATE AMINOTRANSFERASE"/>
    <property type="match status" value="1"/>
</dbReference>
<dbReference type="EMBL" id="CP073347">
    <property type="protein sequence ID" value="UTW14142.1"/>
    <property type="molecule type" value="Genomic_DNA"/>
</dbReference>
<dbReference type="Proteomes" id="UP001058461">
    <property type="component" value="Chromosome"/>
</dbReference>
<name>A0ABY5HNW7_9GAMM</name>
<evidence type="ECO:0000313" key="11">
    <source>
        <dbReference type="EMBL" id="UTW14142.1"/>
    </source>
</evidence>
<dbReference type="RefSeq" id="WP_255856334.1">
    <property type="nucleotide sequence ID" value="NZ_CP073347.1"/>
</dbReference>
<proteinExistence type="inferred from homology"/>
<evidence type="ECO:0000256" key="3">
    <source>
        <dbReference type="ARBA" id="ARBA00007970"/>
    </source>
</evidence>
<evidence type="ECO:0000256" key="9">
    <source>
        <dbReference type="HAMAP-Rule" id="MF_01023"/>
    </source>
</evidence>
<dbReference type="InterPro" id="IPR004839">
    <property type="entry name" value="Aminotransferase_I/II_large"/>
</dbReference>
<keyword evidence="12" id="KW-1185">Reference proteome</keyword>
<feature type="modified residue" description="N6-(pyridoxal phosphate)lysine" evidence="9">
    <location>
        <position position="228"/>
    </location>
</feature>
<comment type="catalytic activity">
    <reaction evidence="8 9">
        <text>L-histidinol phosphate + 2-oxoglutarate = 3-(imidazol-4-yl)-2-oxopropyl phosphate + L-glutamate</text>
        <dbReference type="Rhea" id="RHEA:23744"/>
        <dbReference type="ChEBI" id="CHEBI:16810"/>
        <dbReference type="ChEBI" id="CHEBI:29985"/>
        <dbReference type="ChEBI" id="CHEBI:57766"/>
        <dbReference type="ChEBI" id="CHEBI:57980"/>
        <dbReference type="EC" id="2.6.1.9"/>
    </reaction>
</comment>
<keyword evidence="5 9" id="KW-0032">Aminotransferase</keyword>
<evidence type="ECO:0000256" key="1">
    <source>
        <dbReference type="ARBA" id="ARBA00001933"/>
    </source>
</evidence>
<dbReference type="InterPro" id="IPR015424">
    <property type="entry name" value="PyrdxlP-dep_Trfase"/>
</dbReference>
<keyword evidence="6 9" id="KW-0808">Transferase</keyword>
<dbReference type="SUPFAM" id="SSF53383">
    <property type="entry name" value="PLP-dependent transferases"/>
    <property type="match status" value="1"/>
</dbReference>
<evidence type="ECO:0000256" key="7">
    <source>
        <dbReference type="ARBA" id="ARBA00022898"/>
    </source>
</evidence>
<dbReference type="NCBIfam" id="TIGR01141">
    <property type="entry name" value="hisC"/>
    <property type="match status" value="1"/>
</dbReference>
<comment type="pathway">
    <text evidence="2 9">Amino-acid biosynthesis; L-histidine biosynthesis; L-histidine from 5-phospho-alpha-D-ribose 1-diphosphate: step 7/9.</text>
</comment>
<dbReference type="InterPro" id="IPR015421">
    <property type="entry name" value="PyrdxlP-dep_Trfase_major"/>
</dbReference>
<reference evidence="11" key="1">
    <citation type="submission" date="2021-04" db="EMBL/GenBank/DDBJ databases">
        <title>Oceanospirillales bacteria with DddD are important DMSP degraders in coastal seawater.</title>
        <authorList>
            <person name="Liu J."/>
        </authorList>
    </citation>
    <scope>NUCLEOTIDE SEQUENCE</scope>
    <source>
        <strain evidence="11">D13-1</strain>
    </source>
</reference>
<dbReference type="HAMAP" id="MF_01023">
    <property type="entry name" value="HisC_aminotrans_2"/>
    <property type="match status" value="1"/>
</dbReference>
<sequence length="367" mass="39656">MGCDFIARATPGVQGLQPYVPGKPAQELERELGLTDIVKLASNENPLGPSPRALAAAQQALTELHLYPDASGYRLKQALLQHYGLAPESITLGNGSNDVLELIARAFLRPGDEVIYSQYAFLVYPIITQASSATAVVTPALNWGHDLDAMLAAVTQRTRLVFIANPNNPTGTWLTRAQLCAFMDALPPCVVLVLDEAYTEYSEDPEFPNGLELLSRYPNLVVTRTFSKAWGLAGLRVGFAAANTDITDLLNRVRQPFNVSGPALAAAEAVLGDSDYLARTLENNRAGMQQLVDGLEALGLAVIPSVGNFVCVGLGRPAGPVYQQLLQRGVIVRPVANYRMPEHLRISIGLEAENRRCLQVLEEVLSA</sequence>
<comment type="subunit">
    <text evidence="4 9">Homodimer.</text>
</comment>
<dbReference type="PANTHER" id="PTHR43643">
    <property type="entry name" value="HISTIDINOL-PHOSPHATE AMINOTRANSFERASE 2"/>
    <property type="match status" value="1"/>
</dbReference>
<dbReference type="InterPro" id="IPR050106">
    <property type="entry name" value="HistidinolP_aminotransfase"/>
</dbReference>
<dbReference type="InterPro" id="IPR001917">
    <property type="entry name" value="Aminotrans_II_pyridoxalP_BS"/>
</dbReference>
<keyword evidence="9" id="KW-0028">Amino-acid biosynthesis</keyword>
<comment type="similarity">
    <text evidence="3 9">Belongs to the class-II pyridoxal-phosphate-dependent aminotransferase family. Histidinol-phosphate aminotransferase subfamily.</text>
</comment>
<dbReference type="InterPro" id="IPR005861">
    <property type="entry name" value="HisP_aminotrans"/>
</dbReference>
<evidence type="ECO:0000256" key="4">
    <source>
        <dbReference type="ARBA" id="ARBA00011738"/>
    </source>
</evidence>
<dbReference type="Gene3D" id="3.90.1150.10">
    <property type="entry name" value="Aspartate Aminotransferase, domain 1"/>
    <property type="match status" value="1"/>
</dbReference>
<feature type="domain" description="Aminotransferase class I/classII large" evidence="10">
    <location>
        <begin position="35"/>
        <end position="357"/>
    </location>
</feature>
<dbReference type="EC" id="2.6.1.9" evidence="9"/>
<keyword evidence="7 9" id="KW-0663">Pyridoxal phosphate</keyword>
<evidence type="ECO:0000313" key="12">
    <source>
        <dbReference type="Proteomes" id="UP001058461"/>
    </source>
</evidence>
<dbReference type="Gene3D" id="3.40.640.10">
    <property type="entry name" value="Type I PLP-dependent aspartate aminotransferase-like (Major domain)"/>
    <property type="match status" value="1"/>
</dbReference>
<gene>
    <name evidence="9" type="primary">hisC</name>
    <name evidence="11" type="ORF">KDW95_11110</name>
</gene>